<dbReference type="Proteomes" id="UP000011705">
    <property type="component" value="Chromosome"/>
</dbReference>
<dbReference type="InterPro" id="IPR012460">
    <property type="entry name" value="DUF1667"/>
</dbReference>
<dbReference type="InterPro" id="IPR036593">
    <property type="entry name" value="CPE0013-like_sf"/>
</dbReference>
<gene>
    <name evidence="1" type="ORF">HMPREF9726_01309</name>
</gene>
<dbReference type="RefSeq" id="WP_002676108.1">
    <property type="nucleotide sequence ID" value="NZ_CM001795.1"/>
</dbReference>
<dbReference type="HOGENOM" id="CLU_148086_0_0_12"/>
<dbReference type="AlphaFoldDB" id="A0A0E2E503"/>
<dbReference type="SUPFAM" id="SSF160148">
    <property type="entry name" value="CPE0013-like"/>
    <property type="match status" value="1"/>
</dbReference>
<dbReference type="PANTHER" id="PTHR39450:SF1">
    <property type="entry name" value="DUF1667 DOMAIN-CONTAINING PROTEIN"/>
    <property type="match status" value="1"/>
</dbReference>
<proteinExistence type="predicted"/>
<dbReference type="Gene3D" id="3.10.530.10">
    <property type="entry name" value="CPE0013-like"/>
    <property type="match status" value="1"/>
</dbReference>
<accession>A0A0E2E503</accession>
<protein>
    <recommendedName>
        <fullName evidence="2">4Fe-4S Mo/W bis-MGD-type domain-containing protein</fullName>
    </recommendedName>
</protein>
<name>A0A0E2E503_TREDN</name>
<dbReference type="PANTHER" id="PTHR39450">
    <property type="entry name" value="MOLYBDOPTERIN OXIDOREDUCTASE, 4FE-4S CLUSTER-BINDING SUBUNIT"/>
    <property type="match status" value="1"/>
</dbReference>
<sequence>MSRELIKEKFTCVSCPRGCKLSVFKEDSGEITVTGNLCKGGELYAMQEIKDPRRNISSTVIIEGGVLSSLPVKTSSPIPKALIFDVMKEINTVKTQAPKKMGDVIIENVLNTGIDIVASRSVRIKNGKAD</sequence>
<dbReference type="Pfam" id="PF07892">
    <property type="entry name" value="DUF1667"/>
    <property type="match status" value="1"/>
</dbReference>
<evidence type="ECO:0000313" key="1">
    <source>
        <dbReference type="EMBL" id="EMB33495.1"/>
    </source>
</evidence>
<comment type="caution">
    <text evidence="1">The sequence shown here is derived from an EMBL/GenBank/DDBJ whole genome shotgun (WGS) entry which is preliminary data.</text>
</comment>
<dbReference type="PATRIC" id="fig|999432.5.peg.1362"/>
<reference evidence="1" key="1">
    <citation type="submission" date="2012-01" db="EMBL/GenBank/DDBJ databases">
        <title>The Genome Sequence of Treponema denticola H-22.</title>
        <authorList>
            <consortium name="The Broad Institute Genome Sequencing Platform"/>
            <person name="Earl A."/>
            <person name="Ward D."/>
            <person name="Feldgarden M."/>
            <person name="Gevers D."/>
            <person name="Blanton J.M."/>
            <person name="Fenno C.J."/>
            <person name="Baranova O.V."/>
            <person name="Mathney J."/>
            <person name="Dewhirst F.E."/>
            <person name="Izard J."/>
            <person name="Young S.K."/>
            <person name="Zeng Q."/>
            <person name="Gargeya S."/>
            <person name="Fitzgerald M."/>
            <person name="Haas B."/>
            <person name="Abouelleil A."/>
            <person name="Alvarado L."/>
            <person name="Arachchi H.M."/>
            <person name="Berlin A."/>
            <person name="Chapman S.B."/>
            <person name="Gearin G."/>
            <person name="Goldberg J."/>
            <person name="Griggs A."/>
            <person name="Gujja S."/>
            <person name="Hansen M."/>
            <person name="Heiman D."/>
            <person name="Howarth C."/>
            <person name="Larimer J."/>
            <person name="Lui A."/>
            <person name="MacDonald P.J.P."/>
            <person name="McCowen C."/>
            <person name="Montmayeur A."/>
            <person name="Murphy C."/>
            <person name="Neiman D."/>
            <person name="Pearson M."/>
            <person name="Priest M."/>
            <person name="Roberts A."/>
            <person name="Saif S."/>
            <person name="Shea T."/>
            <person name="Sisk P."/>
            <person name="Stolte C."/>
            <person name="Sykes S."/>
            <person name="Wortman J."/>
            <person name="Nusbaum C."/>
            <person name="Birren B."/>
        </authorList>
    </citation>
    <scope>NUCLEOTIDE SEQUENCE [LARGE SCALE GENOMIC DNA]</scope>
    <source>
        <strain evidence="1">H-22</strain>
    </source>
</reference>
<dbReference type="EMBL" id="AGDV01000011">
    <property type="protein sequence ID" value="EMB33495.1"/>
    <property type="molecule type" value="Genomic_DNA"/>
</dbReference>
<evidence type="ECO:0008006" key="2">
    <source>
        <dbReference type="Google" id="ProtNLM"/>
    </source>
</evidence>
<organism evidence="1">
    <name type="scientific">Treponema denticola H-22</name>
    <dbReference type="NCBI Taxonomy" id="999432"/>
    <lineage>
        <taxon>Bacteria</taxon>
        <taxon>Pseudomonadati</taxon>
        <taxon>Spirochaetota</taxon>
        <taxon>Spirochaetia</taxon>
        <taxon>Spirochaetales</taxon>
        <taxon>Treponemataceae</taxon>
        <taxon>Treponema</taxon>
    </lineage>
</organism>